<feature type="transmembrane region" description="Helical" evidence="8">
    <location>
        <begin position="20"/>
        <end position="42"/>
    </location>
</feature>
<evidence type="ECO:0000256" key="5">
    <source>
        <dbReference type="ARBA" id="ARBA00023136"/>
    </source>
</evidence>
<feature type="transmembrane region" description="Helical" evidence="8">
    <location>
        <begin position="294"/>
        <end position="314"/>
    </location>
</feature>
<name>A0A401Z6R6_9ACTN</name>
<evidence type="ECO:0000256" key="6">
    <source>
        <dbReference type="ARBA" id="ARBA00023251"/>
    </source>
</evidence>
<feature type="transmembrane region" description="Helical" evidence="8">
    <location>
        <begin position="255"/>
        <end position="273"/>
    </location>
</feature>
<protein>
    <submittedName>
        <fullName evidence="10">MFS transporter</fullName>
    </submittedName>
</protein>
<feature type="transmembrane region" description="Helical" evidence="8">
    <location>
        <begin position="150"/>
        <end position="169"/>
    </location>
</feature>
<reference evidence="10 11" key="1">
    <citation type="submission" date="2018-12" db="EMBL/GenBank/DDBJ databases">
        <title>Draft genome sequence of Embleya hyalina NBRC 13850T.</title>
        <authorList>
            <person name="Komaki H."/>
            <person name="Hosoyama A."/>
            <person name="Kimura A."/>
            <person name="Ichikawa N."/>
            <person name="Tamura T."/>
        </authorList>
    </citation>
    <scope>NUCLEOTIDE SEQUENCE [LARGE SCALE GENOMIC DNA]</scope>
    <source>
        <strain evidence="10 11">NBRC 13850</strain>
    </source>
</reference>
<keyword evidence="11" id="KW-1185">Reference proteome</keyword>
<feature type="transmembrane region" description="Helical" evidence="8">
    <location>
        <begin position="224"/>
        <end position="243"/>
    </location>
</feature>
<dbReference type="PANTHER" id="PTHR42718">
    <property type="entry name" value="MAJOR FACILITATOR SUPERFAMILY MULTIDRUG TRANSPORTER MFSC"/>
    <property type="match status" value="1"/>
</dbReference>
<dbReference type="EMBL" id="BIFH01000067">
    <property type="protein sequence ID" value="GCE02533.1"/>
    <property type="molecule type" value="Genomic_DNA"/>
</dbReference>
<keyword evidence="3 8" id="KW-0812">Transmembrane</keyword>
<feature type="region of interest" description="Disordered" evidence="7">
    <location>
        <begin position="488"/>
        <end position="512"/>
    </location>
</feature>
<keyword evidence="5 8" id="KW-0472">Membrane</keyword>
<dbReference type="OrthoDB" id="4484751at2"/>
<comment type="caution">
    <text evidence="10">The sequence shown here is derived from an EMBL/GenBank/DDBJ whole genome shotgun (WGS) entry which is preliminary data.</text>
</comment>
<evidence type="ECO:0000256" key="8">
    <source>
        <dbReference type="SAM" id="Phobius"/>
    </source>
</evidence>
<keyword evidence="6" id="KW-0046">Antibiotic resistance</keyword>
<proteinExistence type="predicted"/>
<feature type="transmembrane region" description="Helical" evidence="8">
    <location>
        <begin position="62"/>
        <end position="81"/>
    </location>
</feature>
<evidence type="ECO:0000313" key="10">
    <source>
        <dbReference type="EMBL" id="GCE02533.1"/>
    </source>
</evidence>
<organism evidence="10 11">
    <name type="scientific">Embleya hyalina</name>
    <dbReference type="NCBI Taxonomy" id="516124"/>
    <lineage>
        <taxon>Bacteria</taxon>
        <taxon>Bacillati</taxon>
        <taxon>Actinomycetota</taxon>
        <taxon>Actinomycetes</taxon>
        <taxon>Kitasatosporales</taxon>
        <taxon>Streptomycetaceae</taxon>
        <taxon>Embleya</taxon>
    </lineage>
</organism>
<evidence type="ECO:0000259" key="9">
    <source>
        <dbReference type="PROSITE" id="PS50850"/>
    </source>
</evidence>
<dbReference type="PROSITE" id="PS50850">
    <property type="entry name" value="MFS"/>
    <property type="match status" value="1"/>
</dbReference>
<feature type="transmembrane region" description="Helical" evidence="8">
    <location>
        <begin position="93"/>
        <end position="112"/>
    </location>
</feature>
<dbReference type="Gene3D" id="1.20.1250.20">
    <property type="entry name" value="MFS general substrate transporter like domains"/>
    <property type="match status" value="2"/>
</dbReference>
<evidence type="ECO:0000256" key="3">
    <source>
        <dbReference type="ARBA" id="ARBA00022692"/>
    </source>
</evidence>
<feature type="transmembrane region" description="Helical" evidence="8">
    <location>
        <begin position="363"/>
        <end position="380"/>
    </location>
</feature>
<feature type="transmembrane region" description="Helical" evidence="8">
    <location>
        <begin position="386"/>
        <end position="409"/>
    </location>
</feature>
<dbReference type="GO" id="GO:0005886">
    <property type="term" value="C:plasma membrane"/>
    <property type="evidence" value="ECO:0007669"/>
    <property type="project" value="UniProtKB-SubCell"/>
</dbReference>
<dbReference type="GO" id="GO:0046677">
    <property type="term" value="P:response to antibiotic"/>
    <property type="evidence" value="ECO:0007669"/>
    <property type="project" value="UniProtKB-KW"/>
</dbReference>
<accession>A0A401Z6R6</accession>
<evidence type="ECO:0000256" key="1">
    <source>
        <dbReference type="ARBA" id="ARBA00004651"/>
    </source>
</evidence>
<feature type="transmembrane region" description="Helical" evidence="8">
    <location>
        <begin position="118"/>
        <end position="138"/>
    </location>
</feature>
<keyword evidence="4 8" id="KW-1133">Transmembrane helix</keyword>
<dbReference type="Pfam" id="PF07690">
    <property type="entry name" value="MFS_1"/>
    <property type="match status" value="2"/>
</dbReference>
<evidence type="ECO:0000313" key="11">
    <source>
        <dbReference type="Proteomes" id="UP000286931"/>
    </source>
</evidence>
<evidence type="ECO:0000256" key="2">
    <source>
        <dbReference type="ARBA" id="ARBA00022448"/>
    </source>
</evidence>
<feature type="transmembrane region" description="Helical" evidence="8">
    <location>
        <begin position="421"/>
        <end position="444"/>
    </location>
</feature>
<dbReference type="InterPro" id="IPR036259">
    <property type="entry name" value="MFS_trans_sf"/>
</dbReference>
<feature type="domain" description="Major facilitator superfamily (MFS) profile" evidence="9">
    <location>
        <begin position="22"/>
        <end position="487"/>
    </location>
</feature>
<evidence type="ECO:0000256" key="4">
    <source>
        <dbReference type="ARBA" id="ARBA00022989"/>
    </source>
</evidence>
<dbReference type="AlphaFoldDB" id="A0A401Z6R6"/>
<comment type="subcellular location">
    <subcellularLocation>
        <location evidence="1">Cell membrane</location>
        <topology evidence="1">Multi-pass membrane protein</topology>
    </subcellularLocation>
</comment>
<feature type="transmembrane region" description="Helical" evidence="8">
    <location>
        <begin position="464"/>
        <end position="483"/>
    </location>
</feature>
<evidence type="ECO:0000256" key="7">
    <source>
        <dbReference type="SAM" id="MobiDB-lite"/>
    </source>
</evidence>
<dbReference type="RefSeq" id="WP_126644020.1">
    <property type="nucleotide sequence ID" value="NZ_BIFH01000067.1"/>
</dbReference>
<dbReference type="GO" id="GO:0022857">
    <property type="term" value="F:transmembrane transporter activity"/>
    <property type="evidence" value="ECO:0007669"/>
    <property type="project" value="InterPro"/>
</dbReference>
<keyword evidence="2" id="KW-0813">Transport</keyword>
<dbReference type="SUPFAM" id="SSF103473">
    <property type="entry name" value="MFS general substrate transporter"/>
    <property type="match status" value="1"/>
</dbReference>
<feature type="transmembrane region" description="Helical" evidence="8">
    <location>
        <begin position="175"/>
        <end position="203"/>
    </location>
</feature>
<dbReference type="Proteomes" id="UP000286931">
    <property type="component" value="Unassembled WGS sequence"/>
</dbReference>
<feature type="transmembrane region" description="Helical" evidence="8">
    <location>
        <begin position="334"/>
        <end position="356"/>
    </location>
</feature>
<dbReference type="PANTHER" id="PTHR42718:SF9">
    <property type="entry name" value="MAJOR FACILITATOR SUPERFAMILY MULTIDRUG TRANSPORTER MFSC"/>
    <property type="match status" value="1"/>
</dbReference>
<dbReference type="InterPro" id="IPR011701">
    <property type="entry name" value="MFS"/>
</dbReference>
<sequence length="512" mass="51406">MTRSATASSETGDTPSGRRVTLLFLALAGTALAVAALESLILPALPMLQNDLDIKPAKAATWAVALTVSAAVSTPLAGSLADIHGPRRTMAGVLFLVTCGGLVSAAAHSYTMFLIGQILMGTGTGVIPIGFVVLRSVYGPDRLKASMGMFMAAITAGNCAGVLFAGPIANSLSRAWMYALPTLCAAAAGLLFHLTAAGLATPVPEGARPGGKPRPDGKAGPPRVDWPGAATLAVGLALLFVWLDRAPKDGWGAATSLALVASSVVVLVGWVYVENRVERAMVAPALLRGRGIRGPVSVGVAQGWVYSMVVYLVPQLLALPKATGLGLGADASEIGYYLCAALAAAVLSASLAGLAARRVGSRVVAGVGMLSLAAGALVLAYHHEPWQIVCGLVLTGIGAAAGSTAIFVVGASAVVPEQVGVATALITVARALGGAAGTQVAALIMTHNPILVPGGPPSDDGFRIAYLTAMAIAVAAVGLVFAFPRDSPGRPARARVRVPAAAPSSLPDGPPA</sequence>
<gene>
    <name evidence="10" type="ORF">EHYA_10310</name>
</gene>
<dbReference type="InterPro" id="IPR020846">
    <property type="entry name" value="MFS_dom"/>
</dbReference>